<accession>A0ABD2Z1P9</accession>
<dbReference type="Pfam" id="PF13193">
    <property type="entry name" value="AMP-binding_C"/>
    <property type="match status" value="1"/>
</dbReference>
<evidence type="ECO:0000313" key="8">
    <source>
        <dbReference type="Proteomes" id="UP001630127"/>
    </source>
</evidence>
<dbReference type="InterPro" id="IPR000873">
    <property type="entry name" value="AMP-dep_synth/lig_dom"/>
</dbReference>
<organism evidence="7 8">
    <name type="scientific">Cinchona calisaya</name>
    <dbReference type="NCBI Taxonomy" id="153742"/>
    <lineage>
        <taxon>Eukaryota</taxon>
        <taxon>Viridiplantae</taxon>
        <taxon>Streptophyta</taxon>
        <taxon>Embryophyta</taxon>
        <taxon>Tracheophyta</taxon>
        <taxon>Spermatophyta</taxon>
        <taxon>Magnoliopsida</taxon>
        <taxon>eudicotyledons</taxon>
        <taxon>Gunneridae</taxon>
        <taxon>Pentapetalae</taxon>
        <taxon>asterids</taxon>
        <taxon>lamiids</taxon>
        <taxon>Gentianales</taxon>
        <taxon>Rubiaceae</taxon>
        <taxon>Cinchonoideae</taxon>
        <taxon>Cinchoneae</taxon>
        <taxon>Cinchona</taxon>
    </lineage>
</organism>
<evidence type="ECO:0000256" key="3">
    <source>
        <dbReference type="ARBA" id="ARBA00022598"/>
    </source>
</evidence>
<keyword evidence="4" id="KW-0587">Phenylpropanoid metabolism</keyword>
<evidence type="ECO:0000313" key="7">
    <source>
        <dbReference type="EMBL" id="KAL3512574.1"/>
    </source>
</evidence>
<dbReference type="PANTHER" id="PTHR24096:SF251">
    <property type="entry name" value="4-COUMARATE--COA LIGASE-LIKE 9"/>
    <property type="match status" value="1"/>
</dbReference>
<feature type="domain" description="AMP-binding enzyme C-terminal" evidence="6">
    <location>
        <begin position="480"/>
        <end position="555"/>
    </location>
</feature>
<comment type="similarity">
    <text evidence="2">Belongs to the ATP-dependent AMP-binding enzyme family.</text>
</comment>
<dbReference type="InterPro" id="IPR020845">
    <property type="entry name" value="AMP-binding_CS"/>
</dbReference>
<protein>
    <recommendedName>
        <fullName evidence="9">4-coumarate--CoA ligase</fullName>
    </recommendedName>
</protein>
<evidence type="ECO:0000259" key="5">
    <source>
        <dbReference type="Pfam" id="PF00501"/>
    </source>
</evidence>
<dbReference type="InterPro" id="IPR025110">
    <property type="entry name" value="AMP-bd_C"/>
</dbReference>
<keyword evidence="8" id="KW-1185">Reference proteome</keyword>
<reference evidence="7 8" key="1">
    <citation type="submission" date="2024-11" db="EMBL/GenBank/DDBJ databases">
        <title>A near-complete genome assembly of Cinchona calisaya.</title>
        <authorList>
            <person name="Lian D.C."/>
            <person name="Zhao X.W."/>
            <person name="Wei L."/>
        </authorList>
    </citation>
    <scope>NUCLEOTIDE SEQUENCE [LARGE SCALE GENOMIC DNA]</scope>
    <source>
        <tissue evidence="7">Nenye</tissue>
    </source>
</reference>
<evidence type="ECO:0000256" key="4">
    <source>
        <dbReference type="ARBA" id="ARBA00023051"/>
    </source>
</evidence>
<keyword evidence="3" id="KW-0436">Ligase</keyword>
<proteinExistence type="inferred from homology"/>
<comment type="pathway">
    <text evidence="1">Phytoalexin biosynthesis; 3,4',5-trihydroxystilbene biosynthesis; 3,4',5-trihydroxystilbene from trans-4-coumarate: step 1/2.</text>
</comment>
<sequence>MSETQTKHQHHKIDPKNGFCSETKIFHSLRPPVQLPPLSQPISVVEYTLSLLHETTTSSTSTTTPSTPFLIDSATGHQISYSDFLNQVHSLSFSLLSRFPSLSQNDVAFILSPPSFHVPILYFSLLSLGITVSPANPLSSTSELTHLLQLIKPALIFTTSSISPKLPKKSSHKTIFLDSPEFLSMLSNSTATSEYNNLSSGRRRVINQNDSAAILFSSGTTGRVKGVELSHRNLIAVIAGLYYNKFDSGENIADEAPPHSVSLFPLPLFHVFGFFMLIRAAALGETLVLLGRFEFEKMLEAVEKYKVTYMPVSPPLVVALAKSDLVSKYDLSSLRLLGCGGAPLGKEVSERFNARFPHVEITQGYGMTETGGAATRMIGSEESKKYGSAGRLGENTEAKIVDPDSKQALPPCQQGELWLRGPMIMKGYVGDDQATAETLDSEGWLRTGDLCYFDSDGFLYIVDRLKELIKYKAYQVPPAELEHLLQSIPEIADAAVIPYPDEEAGQIPMAYIVRKPGSHITEKQIMDFVAQQVAPYKKIRRVAFISSIPKSPAGKILRRELVKHAVSAASAKL</sequence>
<dbReference type="PROSITE" id="PS00455">
    <property type="entry name" value="AMP_BINDING"/>
    <property type="match status" value="1"/>
</dbReference>
<dbReference type="Proteomes" id="UP001630127">
    <property type="component" value="Unassembled WGS sequence"/>
</dbReference>
<dbReference type="Gene3D" id="3.30.300.30">
    <property type="match status" value="1"/>
</dbReference>
<comment type="caution">
    <text evidence="7">The sequence shown here is derived from an EMBL/GenBank/DDBJ whole genome shotgun (WGS) entry which is preliminary data.</text>
</comment>
<dbReference type="PANTHER" id="PTHR24096">
    <property type="entry name" value="LONG-CHAIN-FATTY-ACID--COA LIGASE"/>
    <property type="match status" value="1"/>
</dbReference>
<dbReference type="EMBL" id="JBJUIK010000011">
    <property type="protein sequence ID" value="KAL3512574.1"/>
    <property type="molecule type" value="Genomic_DNA"/>
</dbReference>
<dbReference type="InterPro" id="IPR045851">
    <property type="entry name" value="AMP-bd_C_sf"/>
</dbReference>
<gene>
    <name evidence="7" type="ORF">ACH5RR_025291</name>
</gene>
<dbReference type="Pfam" id="PF00501">
    <property type="entry name" value="AMP-binding"/>
    <property type="match status" value="1"/>
</dbReference>
<dbReference type="GO" id="GO:0016874">
    <property type="term" value="F:ligase activity"/>
    <property type="evidence" value="ECO:0007669"/>
    <property type="project" value="UniProtKB-KW"/>
</dbReference>
<dbReference type="AlphaFoldDB" id="A0ABD2Z1P9"/>
<dbReference type="Gene3D" id="3.40.50.12780">
    <property type="entry name" value="N-terminal domain of ligase-like"/>
    <property type="match status" value="1"/>
</dbReference>
<dbReference type="SUPFAM" id="SSF56801">
    <property type="entry name" value="Acetyl-CoA synthetase-like"/>
    <property type="match status" value="1"/>
</dbReference>
<dbReference type="CDD" id="cd05904">
    <property type="entry name" value="4CL"/>
    <property type="match status" value="1"/>
</dbReference>
<dbReference type="GO" id="GO:0009698">
    <property type="term" value="P:phenylpropanoid metabolic process"/>
    <property type="evidence" value="ECO:0007669"/>
    <property type="project" value="UniProtKB-KW"/>
</dbReference>
<dbReference type="FunFam" id="3.30.300.30:FF:000007">
    <property type="entry name" value="4-coumarate--CoA ligase 2"/>
    <property type="match status" value="1"/>
</dbReference>
<feature type="domain" description="AMP-dependent synthetase/ligase" evidence="5">
    <location>
        <begin position="62"/>
        <end position="428"/>
    </location>
</feature>
<evidence type="ECO:0000259" key="6">
    <source>
        <dbReference type="Pfam" id="PF13193"/>
    </source>
</evidence>
<dbReference type="InterPro" id="IPR042099">
    <property type="entry name" value="ANL_N_sf"/>
</dbReference>
<evidence type="ECO:0000256" key="1">
    <source>
        <dbReference type="ARBA" id="ARBA00004930"/>
    </source>
</evidence>
<name>A0ABD2Z1P9_9GENT</name>
<evidence type="ECO:0000256" key="2">
    <source>
        <dbReference type="ARBA" id="ARBA00006432"/>
    </source>
</evidence>
<evidence type="ECO:0008006" key="9">
    <source>
        <dbReference type="Google" id="ProtNLM"/>
    </source>
</evidence>